<dbReference type="AlphaFoldDB" id="A0A7I8DMT8"/>
<evidence type="ECO:0000313" key="8">
    <source>
        <dbReference type="Proteomes" id="UP000515703"/>
    </source>
</evidence>
<dbReference type="Proteomes" id="UP000515703">
    <property type="component" value="Chromosome"/>
</dbReference>
<feature type="transmembrane region" description="Helical" evidence="5">
    <location>
        <begin position="175"/>
        <end position="196"/>
    </location>
</feature>
<keyword evidence="8" id="KW-1185">Reference proteome</keyword>
<comment type="subcellular location">
    <subcellularLocation>
        <location evidence="1">Membrane</location>
        <topology evidence="1">Multi-pass membrane protein</topology>
    </subcellularLocation>
</comment>
<keyword evidence="2 5" id="KW-0812">Transmembrane</keyword>
<evidence type="ECO:0000256" key="3">
    <source>
        <dbReference type="ARBA" id="ARBA00022989"/>
    </source>
</evidence>
<proteinExistence type="predicted"/>
<feature type="transmembrane region" description="Helical" evidence="5">
    <location>
        <begin position="147"/>
        <end position="169"/>
    </location>
</feature>
<dbReference type="Pfam" id="PF06271">
    <property type="entry name" value="RDD"/>
    <property type="match status" value="1"/>
</dbReference>
<keyword evidence="4 5" id="KW-0472">Membrane</keyword>
<reference evidence="7 8" key="2">
    <citation type="submission" date="2020-08" db="EMBL/GenBank/DDBJ databases">
        <authorList>
            <person name="Ueki A."/>
            <person name="Tonouchi A."/>
        </authorList>
    </citation>
    <scope>NUCLEOTIDE SEQUENCE [LARGE SCALE GENOMIC DNA]</scope>
    <source>
        <strain evidence="7 8">CTTW</strain>
    </source>
</reference>
<dbReference type="RefSeq" id="WP_185258954.1">
    <property type="nucleotide sequence ID" value="NZ_AP023368.1"/>
</dbReference>
<evidence type="ECO:0000256" key="4">
    <source>
        <dbReference type="ARBA" id="ARBA00023136"/>
    </source>
</evidence>
<keyword evidence="3 5" id="KW-1133">Transmembrane helix</keyword>
<accession>A0A7I8DMT8</accession>
<evidence type="ECO:0000259" key="6">
    <source>
        <dbReference type="Pfam" id="PF06271"/>
    </source>
</evidence>
<name>A0A7I8DMT8_9FIRM</name>
<dbReference type="EMBL" id="AP023368">
    <property type="protein sequence ID" value="BCJ98634.1"/>
    <property type="molecule type" value="Genomic_DNA"/>
</dbReference>
<dbReference type="InterPro" id="IPR010432">
    <property type="entry name" value="RDD"/>
</dbReference>
<organism evidence="7 8">
    <name type="scientific">Anaerocolumna chitinilytica</name>
    <dbReference type="NCBI Taxonomy" id="1727145"/>
    <lineage>
        <taxon>Bacteria</taxon>
        <taxon>Bacillati</taxon>
        <taxon>Bacillota</taxon>
        <taxon>Clostridia</taxon>
        <taxon>Lachnospirales</taxon>
        <taxon>Lachnospiraceae</taxon>
        <taxon>Anaerocolumna</taxon>
    </lineage>
</organism>
<reference evidence="7 8" key="1">
    <citation type="submission" date="2020-08" db="EMBL/GenBank/DDBJ databases">
        <title>Draft genome sequencing of an Anaerocolumna strain isolated from anoxic soil subjected to BSD treatment.</title>
        <authorList>
            <person name="Uek A."/>
            <person name="Tonouchi A."/>
        </authorList>
    </citation>
    <scope>NUCLEOTIDE SEQUENCE [LARGE SCALE GENOMIC DNA]</scope>
    <source>
        <strain evidence="7 8">CTTW</strain>
    </source>
</reference>
<evidence type="ECO:0000256" key="5">
    <source>
        <dbReference type="SAM" id="Phobius"/>
    </source>
</evidence>
<evidence type="ECO:0000256" key="1">
    <source>
        <dbReference type="ARBA" id="ARBA00004141"/>
    </source>
</evidence>
<protein>
    <recommendedName>
        <fullName evidence="6">RDD domain-containing protein</fullName>
    </recommendedName>
</protein>
<evidence type="ECO:0000256" key="2">
    <source>
        <dbReference type="ARBA" id="ARBA00022692"/>
    </source>
</evidence>
<feature type="transmembrane region" description="Helical" evidence="5">
    <location>
        <begin position="52"/>
        <end position="71"/>
    </location>
</feature>
<feature type="domain" description="RDD" evidence="6">
    <location>
        <begin position="5"/>
        <end position="208"/>
    </location>
</feature>
<sequence length="237" mass="26834">MLKQAPVTKRFIAFIIDWYIASLLGSVPVIIFQSIQGRDLIITNTLEGLSLGLAWTAGIAALLCHFFYYCIVPYRFKNKGHTGQTLGWRMMRLQLLPSDKVRADVTRGSVSKGVARVNTARVDASLRDTTQGAASVNLKSLFLRHMIFFVLLQGYLTTSNIYIITLIKMSFHIDVVAYSQTFYYITSLISLAVYFLSKRKQLLQDKLSQTMLYELEPVKEPQNLSSLQKHANALKMP</sequence>
<evidence type="ECO:0000313" key="7">
    <source>
        <dbReference type="EMBL" id="BCJ98634.1"/>
    </source>
</evidence>
<dbReference type="KEGG" id="acht:bsdcttw_16750"/>
<feature type="transmembrane region" description="Helical" evidence="5">
    <location>
        <begin position="12"/>
        <end position="32"/>
    </location>
</feature>
<dbReference type="GO" id="GO:0016020">
    <property type="term" value="C:membrane"/>
    <property type="evidence" value="ECO:0007669"/>
    <property type="project" value="UniProtKB-SubCell"/>
</dbReference>
<gene>
    <name evidence="7" type="ORF">bsdcttw_16750</name>
</gene>